<sequence length="317" mass="33658">MKTKKMISALALTLCLALGMTTGSLASAADNEGAAYTTGVASVDQHMDAVARAKAKAAKAAKKAGKTKKDQAGKTAPVSSQPAAAASTAAKPAVIGNVPRSAKPAGARGVMRNYNPVTDAAPAEPMAIKETHFQFRETLLLRPKTDMVVIHHVGIPDGDTSAAAIHRAHLANGWAGIGYHYVIRKDGTIERGRPLATVGAHAEGQNYHTVGINVTGNFEKEIPTPAQIHSLEGLVAWICKIYSIVPGPSTIVGHRDVNSTDCPGRNLYSLLPQIRKDVAQKMNGMDSSYEDKLKKTNFLKMSRKEREAIIMQGASVF</sequence>
<dbReference type="Gene3D" id="3.40.80.10">
    <property type="entry name" value="Peptidoglycan recognition protein-like"/>
    <property type="match status" value="1"/>
</dbReference>
<protein>
    <submittedName>
        <fullName evidence="6">Peptidoglycan recognition family protein</fullName>
    </submittedName>
</protein>
<dbReference type="SMART" id="SM00701">
    <property type="entry name" value="PGRP"/>
    <property type="match status" value="1"/>
</dbReference>
<keyword evidence="7" id="KW-1185">Reference proteome</keyword>
<feature type="region of interest" description="Disordered" evidence="2">
    <location>
        <begin position="61"/>
        <end position="91"/>
    </location>
</feature>
<dbReference type="Pfam" id="PF01510">
    <property type="entry name" value="Amidase_2"/>
    <property type="match status" value="1"/>
</dbReference>
<dbReference type="CDD" id="cd06583">
    <property type="entry name" value="PGRP"/>
    <property type="match status" value="1"/>
</dbReference>
<gene>
    <name evidence="6" type="ORF">WMO23_07630</name>
</gene>
<evidence type="ECO:0000256" key="1">
    <source>
        <dbReference type="ARBA" id="ARBA00007553"/>
    </source>
</evidence>
<dbReference type="Proteomes" id="UP001433088">
    <property type="component" value="Unassembled WGS sequence"/>
</dbReference>
<feature type="chain" id="PRO_5047378876" evidence="3">
    <location>
        <begin position="29"/>
        <end position="317"/>
    </location>
</feature>
<evidence type="ECO:0000256" key="3">
    <source>
        <dbReference type="SAM" id="SignalP"/>
    </source>
</evidence>
<name>A0ABV1CWT8_9FIRM</name>
<evidence type="ECO:0000259" key="4">
    <source>
        <dbReference type="SMART" id="SM00644"/>
    </source>
</evidence>
<dbReference type="InterPro" id="IPR036505">
    <property type="entry name" value="Amidase/PGRP_sf"/>
</dbReference>
<evidence type="ECO:0000259" key="5">
    <source>
        <dbReference type="SMART" id="SM00701"/>
    </source>
</evidence>
<evidence type="ECO:0000313" key="6">
    <source>
        <dbReference type="EMBL" id="MEQ2422601.1"/>
    </source>
</evidence>
<comment type="caution">
    <text evidence="6">The sequence shown here is derived from an EMBL/GenBank/DDBJ whole genome shotgun (WGS) entry which is preliminary data.</text>
</comment>
<reference evidence="6 7" key="1">
    <citation type="submission" date="2024-03" db="EMBL/GenBank/DDBJ databases">
        <title>Human intestinal bacterial collection.</title>
        <authorList>
            <person name="Pauvert C."/>
            <person name="Hitch T.C.A."/>
            <person name="Clavel T."/>
        </authorList>
    </citation>
    <scope>NUCLEOTIDE SEQUENCE [LARGE SCALE GENOMIC DNA]</scope>
    <source>
        <strain evidence="6 7">CLA-AA-H81</strain>
    </source>
</reference>
<dbReference type="InterPro" id="IPR002502">
    <property type="entry name" value="Amidase_domain"/>
</dbReference>
<evidence type="ECO:0000256" key="2">
    <source>
        <dbReference type="SAM" id="MobiDB-lite"/>
    </source>
</evidence>
<dbReference type="InterPro" id="IPR015510">
    <property type="entry name" value="PGRP"/>
</dbReference>
<feature type="compositionally biased region" description="Low complexity" evidence="2">
    <location>
        <begin position="73"/>
        <end position="91"/>
    </location>
</feature>
<dbReference type="PANTHER" id="PTHR11022">
    <property type="entry name" value="PEPTIDOGLYCAN RECOGNITION PROTEIN"/>
    <property type="match status" value="1"/>
</dbReference>
<proteinExistence type="inferred from homology"/>
<comment type="similarity">
    <text evidence="1">Belongs to the N-acetylmuramoyl-L-alanine amidase 2 family.</text>
</comment>
<dbReference type="SUPFAM" id="SSF55846">
    <property type="entry name" value="N-acetylmuramoyl-L-alanine amidase-like"/>
    <property type="match status" value="1"/>
</dbReference>
<keyword evidence="3" id="KW-0732">Signal</keyword>
<feature type="signal peptide" evidence="3">
    <location>
        <begin position="1"/>
        <end position="28"/>
    </location>
</feature>
<dbReference type="InterPro" id="IPR006619">
    <property type="entry name" value="PGRP_domain_met/bac"/>
</dbReference>
<dbReference type="RefSeq" id="WP_020311542.1">
    <property type="nucleotide sequence ID" value="NZ_JBBMEU010000041.1"/>
</dbReference>
<accession>A0ABV1CWT8</accession>
<evidence type="ECO:0000313" key="7">
    <source>
        <dbReference type="Proteomes" id="UP001433088"/>
    </source>
</evidence>
<dbReference type="EMBL" id="JBBMEU010000041">
    <property type="protein sequence ID" value="MEQ2422601.1"/>
    <property type="molecule type" value="Genomic_DNA"/>
</dbReference>
<feature type="domain" description="Peptidoglycan recognition protein family" evidence="5">
    <location>
        <begin position="126"/>
        <end position="258"/>
    </location>
</feature>
<dbReference type="SMART" id="SM00644">
    <property type="entry name" value="Ami_2"/>
    <property type="match status" value="1"/>
</dbReference>
<feature type="domain" description="N-acetylmuramoyl-L-alanine amidase" evidence="4">
    <location>
        <begin position="134"/>
        <end position="264"/>
    </location>
</feature>
<organism evidence="6 7">
    <name type="scientific">Megasphaera intestinihominis</name>
    <dbReference type="NCBI Taxonomy" id="3133159"/>
    <lineage>
        <taxon>Bacteria</taxon>
        <taxon>Bacillati</taxon>
        <taxon>Bacillota</taxon>
        <taxon>Negativicutes</taxon>
        <taxon>Veillonellales</taxon>
        <taxon>Veillonellaceae</taxon>
        <taxon>Megasphaera</taxon>
    </lineage>
</organism>
<dbReference type="PANTHER" id="PTHR11022:SF41">
    <property type="entry name" value="PEPTIDOGLYCAN-RECOGNITION PROTEIN LC-RELATED"/>
    <property type="match status" value="1"/>
</dbReference>